<comment type="subcellular location">
    <subcellularLocation>
        <location evidence="1">Cell membrane</location>
        <topology evidence="1">Multi-pass membrane protein</topology>
    </subcellularLocation>
</comment>
<reference evidence="7 8" key="1">
    <citation type="journal article" date="2014" name="Curr. Microbiol.">
        <title>Spirosoma radiotolerans sp. nov., a gamma-radiation-resistant bacterium isolated from gamma ray-irradiated soil.</title>
        <authorList>
            <person name="Lee J.J."/>
            <person name="Srinivasan S."/>
            <person name="Lim S."/>
            <person name="Joe M."/>
            <person name="Im S."/>
            <person name="Bae S.I."/>
            <person name="Park K.R."/>
            <person name="Han J.H."/>
            <person name="Park S.H."/>
            <person name="Joo B.M."/>
            <person name="Park S.J."/>
            <person name="Kim M.K."/>
        </authorList>
    </citation>
    <scope>NUCLEOTIDE SEQUENCE [LARGE SCALE GENOMIC DNA]</scope>
    <source>
        <strain evidence="7 8">DG5A</strain>
    </source>
</reference>
<feature type="transmembrane region" description="Helical" evidence="6">
    <location>
        <begin position="288"/>
        <end position="310"/>
    </location>
</feature>
<feature type="transmembrane region" description="Helical" evidence="6">
    <location>
        <begin position="20"/>
        <end position="40"/>
    </location>
</feature>
<keyword evidence="5 6" id="KW-0472">Membrane</keyword>
<accession>A0A0E3ZY49</accession>
<feature type="transmembrane region" description="Helical" evidence="6">
    <location>
        <begin position="420"/>
        <end position="439"/>
    </location>
</feature>
<keyword evidence="4 6" id="KW-1133">Transmembrane helix</keyword>
<dbReference type="KEGG" id="srd:SD10_22465"/>
<evidence type="ECO:0000313" key="7">
    <source>
        <dbReference type="EMBL" id="AKD57244.1"/>
    </source>
</evidence>
<evidence type="ECO:0000256" key="3">
    <source>
        <dbReference type="ARBA" id="ARBA00022692"/>
    </source>
</evidence>
<dbReference type="GO" id="GO:0005886">
    <property type="term" value="C:plasma membrane"/>
    <property type="evidence" value="ECO:0007669"/>
    <property type="project" value="UniProtKB-SubCell"/>
</dbReference>
<evidence type="ECO:0000256" key="1">
    <source>
        <dbReference type="ARBA" id="ARBA00004651"/>
    </source>
</evidence>
<dbReference type="AlphaFoldDB" id="A0A0E3ZY49"/>
<evidence type="ECO:0000256" key="2">
    <source>
        <dbReference type="ARBA" id="ARBA00022475"/>
    </source>
</evidence>
<feature type="transmembrane region" description="Helical" evidence="6">
    <location>
        <begin position="170"/>
        <end position="192"/>
    </location>
</feature>
<keyword evidence="2" id="KW-1003">Cell membrane</keyword>
<evidence type="ECO:0000256" key="4">
    <source>
        <dbReference type="ARBA" id="ARBA00022989"/>
    </source>
</evidence>
<feature type="transmembrane region" description="Helical" evidence="6">
    <location>
        <begin position="105"/>
        <end position="129"/>
    </location>
</feature>
<name>A0A0E3ZY49_9BACT</name>
<dbReference type="InterPro" id="IPR050833">
    <property type="entry name" value="Poly_Biosynth_Transport"/>
</dbReference>
<sequence>MVSQIALVPIYLSHWSVITYGIWLSTYALISILSIVDFGHQEFLGYEFLRIGKENNHELSNYLWSGIFINILINLAEVLLIVILINTNSLDFLISKAKNTDTTLIHDAGLVLLFQSFTWPVFGIAGIFFRALAPYGHSPRMFWWNFLTAIVNSAAPITAVIFGADLLTTGLITACAITIFNIPIYIDLFFLARKEKIKFSKPSWALGSYNFVRSLAIFGKVLLENVRQQGVRLFLAPLSGATGLVAFSTMRTGANVALQGLRTITNPLMPELVRFLHQRDQDRVDASFGIIWIMVVALIAPAIVVLQAVVEPLYTIWTRGQVPFDSLLFAILSLAILVYAVAQPAMAVVIGNNMLGPQVVLPALAAFIVIAGLFILVPSNGILGAGVALLLAEIAAAIGYKTVAKRWLETNDLRWPRQPFSIAVMSIWIAAFAMGAMTQLPHMKWMILLVAIALFSWNFWRYWQILPAFATKRIRKLLMNLPGARKMQPVDQLSD</sequence>
<keyword evidence="8" id="KW-1185">Reference proteome</keyword>
<feature type="transmembrane region" description="Helical" evidence="6">
    <location>
        <begin position="445"/>
        <end position="463"/>
    </location>
</feature>
<feature type="transmembrane region" description="Helical" evidence="6">
    <location>
        <begin position="61"/>
        <end position="85"/>
    </location>
</feature>
<evidence type="ECO:0000256" key="6">
    <source>
        <dbReference type="SAM" id="Phobius"/>
    </source>
</evidence>
<feature type="transmembrane region" description="Helical" evidence="6">
    <location>
        <begin position="382"/>
        <end position="400"/>
    </location>
</feature>
<dbReference type="HOGENOM" id="CLU_532993_0_0_10"/>
<feature type="transmembrane region" description="Helical" evidence="6">
    <location>
        <begin position="322"/>
        <end position="342"/>
    </location>
</feature>
<organism evidence="7 8">
    <name type="scientific">Spirosoma radiotolerans</name>
    <dbReference type="NCBI Taxonomy" id="1379870"/>
    <lineage>
        <taxon>Bacteria</taxon>
        <taxon>Pseudomonadati</taxon>
        <taxon>Bacteroidota</taxon>
        <taxon>Cytophagia</taxon>
        <taxon>Cytophagales</taxon>
        <taxon>Cytophagaceae</taxon>
        <taxon>Spirosoma</taxon>
    </lineage>
</organism>
<feature type="transmembrane region" description="Helical" evidence="6">
    <location>
        <begin position="354"/>
        <end position="376"/>
    </location>
</feature>
<feature type="transmembrane region" description="Helical" evidence="6">
    <location>
        <begin position="141"/>
        <end position="164"/>
    </location>
</feature>
<evidence type="ECO:0008006" key="9">
    <source>
        <dbReference type="Google" id="ProtNLM"/>
    </source>
</evidence>
<evidence type="ECO:0000256" key="5">
    <source>
        <dbReference type="ARBA" id="ARBA00023136"/>
    </source>
</evidence>
<protein>
    <recommendedName>
        <fullName evidence="9">Polysaccharide biosynthesis protein C-terminal domain-containing protein</fullName>
    </recommendedName>
</protein>
<dbReference type="Proteomes" id="UP000033054">
    <property type="component" value="Chromosome"/>
</dbReference>
<dbReference type="PANTHER" id="PTHR30250:SF11">
    <property type="entry name" value="O-ANTIGEN TRANSPORTER-RELATED"/>
    <property type="match status" value="1"/>
</dbReference>
<dbReference type="EMBL" id="CP010429">
    <property type="protein sequence ID" value="AKD57244.1"/>
    <property type="molecule type" value="Genomic_DNA"/>
</dbReference>
<evidence type="ECO:0000313" key="8">
    <source>
        <dbReference type="Proteomes" id="UP000033054"/>
    </source>
</evidence>
<dbReference type="PATRIC" id="fig|1379870.5.peg.4863"/>
<keyword evidence="3 6" id="KW-0812">Transmembrane</keyword>
<proteinExistence type="predicted"/>
<gene>
    <name evidence="7" type="ORF">SD10_22465</name>
</gene>
<dbReference type="STRING" id="1379870.SD10_22465"/>
<dbReference type="PANTHER" id="PTHR30250">
    <property type="entry name" value="PST FAMILY PREDICTED COLANIC ACID TRANSPORTER"/>
    <property type="match status" value="1"/>
</dbReference>